<keyword evidence="4" id="KW-0963">Cytoplasm</keyword>
<keyword evidence="5" id="KW-0970">Cilium biogenesis/degradation</keyword>
<dbReference type="EMBL" id="OE000744">
    <property type="protein sequence ID" value="CAD7454898.1"/>
    <property type="molecule type" value="Genomic_DNA"/>
</dbReference>
<comment type="similarity">
    <text evidence="3">Belongs to the HYLS1 family.</text>
</comment>
<dbReference type="AlphaFoldDB" id="A0A7R9FLC3"/>
<evidence type="ECO:0000256" key="8">
    <source>
        <dbReference type="SAM" id="MobiDB-lite"/>
    </source>
</evidence>
<evidence type="ECO:0000256" key="2">
    <source>
        <dbReference type="ARBA" id="ARBA00004138"/>
    </source>
</evidence>
<dbReference type="PANTHER" id="PTHR34174">
    <property type="entry name" value="HYDROLETHALUS SYNDROME PROTEIN 1"/>
    <property type="match status" value="1"/>
</dbReference>
<feature type="compositionally biased region" description="Basic residues" evidence="8">
    <location>
        <begin position="117"/>
        <end position="126"/>
    </location>
</feature>
<protein>
    <recommendedName>
        <fullName evidence="9">Centriolar and ciliogenesis-associated protein HYLS1 C-terminal domain-containing protein</fullName>
    </recommendedName>
</protein>
<evidence type="ECO:0000256" key="3">
    <source>
        <dbReference type="ARBA" id="ARBA00010091"/>
    </source>
</evidence>
<feature type="region of interest" description="Disordered" evidence="8">
    <location>
        <begin position="94"/>
        <end position="137"/>
    </location>
</feature>
<keyword evidence="7" id="KW-0966">Cell projection</keyword>
<dbReference type="GO" id="GO:0060271">
    <property type="term" value="P:cilium assembly"/>
    <property type="evidence" value="ECO:0007669"/>
    <property type="project" value="TreeGrafter"/>
</dbReference>
<dbReference type="GO" id="GO:0097730">
    <property type="term" value="C:non-motile cilium"/>
    <property type="evidence" value="ECO:0007669"/>
    <property type="project" value="TreeGrafter"/>
</dbReference>
<name>A0A7R9FLC3_9NEOP</name>
<evidence type="ECO:0000256" key="6">
    <source>
        <dbReference type="ARBA" id="ARBA00023212"/>
    </source>
</evidence>
<feature type="compositionally biased region" description="Basic and acidic residues" evidence="8">
    <location>
        <begin position="104"/>
        <end position="114"/>
    </location>
</feature>
<evidence type="ECO:0000256" key="7">
    <source>
        <dbReference type="ARBA" id="ARBA00023273"/>
    </source>
</evidence>
<proteinExistence type="inferred from homology"/>
<dbReference type="InterPro" id="IPR027918">
    <property type="entry name" value="HYLS1_C_dom"/>
</dbReference>
<organism evidence="10">
    <name type="scientific">Timema tahoe</name>
    <dbReference type="NCBI Taxonomy" id="61484"/>
    <lineage>
        <taxon>Eukaryota</taxon>
        <taxon>Metazoa</taxon>
        <taxon>Ecdysozoa</taxon>
        <taxon>Arthropoda</taxon>
        <taxon>Hexapoda</taxon>
        <taxon>Insecta</taxon>
        <taxon>Pterygota</taxon>
        <taxon>Neoptera</taxon>
        <taxon>Polyneoptera</taxon>
        <taxon>Phasmatodea</taxon>
        <taxon>Timematodea</taxon>
        <taxon>Timematoidea</taxon>
        <taxon>Timematidae</taxon>
        <taxon>Timema</taxon>
    </lineage>
</organism>
<accession>A0A7R9FLC3</accession>
<gene>
    <name evidence="10" type="ORF">TTEB3V08_LOCUS2988</name>
</gene>
<feature type="compositionally biased region" description="Basic and acidic residues" evidence="8">
    <location>
        <begin position="127"/>
        <end position="136"/>
    </location>
</feature>
<keyword evidence="6" id="KW-0206">Cytoskeleton</keyword>
<evidence type="ECO:0000256" key="1">
    <source>
        <dbReference type="ARBA" id="ARBA00004114"/>
    </source>
</evidence>
<feature type="domain" description="Centriolar and ciliogenesis-associated protein HYLS1 C-terminal" evidence="9">
    <location>
        <begin position="184"/>
        <end position="232"/>
    </location>
</feature>
<comment type="subcellular location">
    <subcellularLocation>
        <location evidence="2">Cell projection</location>
        <location evidence="2">Cilium</location>
    </subcellularLocation>
    <subcellularLocation>
        <location evidence="1">Cytoplasm</location>
        <location evidence="1">Cytoskeleton</location>
        <location evidence="1">Microtubule organizing center</location>
        <location evidence="1">Centrosome</location>
        <location evidence="1">Centriole</location>
    </subcellularLocation>
</comment>
<evidence type="ECO:0000256" key="4">
    <source>
        <dbReference type="ARBA" id="ARBA00022490"/>
    </source>
</evidence>
<dbReference type="GO" id="GO:0005814">
    <property type="term" value="C:centriole"/>
    <property type="evidence" value="ECO:0007669"/>
    <property type="project" value="UniProtKB-SubCell"/>
</dbReference>
<sequence length="248" mass="28571">MSIVLDPREVLAHLQQLGYHNISPEQLQEFIKDLKKLIKFDQRQRDQCSCHNETESQSSSATVISDLSLSGQSQENVRRVKSALADSDQNIIRPCSVTSSSNNLKKESHKDSQTKSRPSRTKKARSKSVERMDYVSKPRSSALNEELQSLLLLVGELHSLSYLRVEGFTLSYLPWQLTQGQPGVTRCDPVALYHWYQAAWRKQKLPGEDNHSNLRWDIRKKMLGEHPFPRPMSQSSSMDMLYRRSPRF</sequence>
<dbReference type="PANTHER" id="PTHR34174:SF1">
    <property type="entry name" value="CENTRIOLAR AND CILIOGENESIS-ASSOCIATED PROTEIN HYLS1"/>
    <property type="match status" value="1"/>
</dbReference>
<dbReference type="InterPro" id="IPR052319">
    <property type="entry name" value="Centriolar_ciliogenesis_assoc"/>
</dbReference>
<reference evidence="10" key="1">
    <citation type="submission" date="2020-11" db="EMBL/GenBank/DDBJ databases">
        <authorList>
            <person name="Tran Van P."/>
        </authorList>
    </citation>
    <scope>NUCLEOTIDE SEQUENCE</scope>
</reference>
<evidence type="ECO:0000256" key="5">
    <source>
        <dbReference type="ARBA" id="ARBA00022794"/>
    </source>
</evidence>
<evidence type="ECO:0000259" key="9">
    <source>
        <dbReference type="Pfam" id="PF15311"/>
    </source>
</evidence>
<evidence type="ECO:0000313" key="10">
    <source>
        <dbReference type="EMBL" id="CAD7454898.1"/>
    </source>
</evidence>
<dbReference type="Pfam" id="PF15311">
    <property type="entry name" value="HYLS1_C"/>
    <property type="match status" value="1"/>
</dbReference>